<evidence type="ECO:0000313" key="1">
    <source>
        <dbReference type="EMBL" id="PQA90447.1"/>
    </source>
</evidence>
<gene>
    <name evidence="1" type="ORF">B0A70_14020</name>
</gene>
<accession>A0A2S7KC81</accession>
<proteinExistence type="predicted"/>
<dbReference type="RefSeq" id="WP_076452333.1">
    <property type="nucleotide sequence ID" value="NZ_FTOJ01000008.1"/>
</dbReference>
<protein>
    <submittedName>
        <fullName evidence="1">Uncharacterized protein</fullName>
    </submittedName>
</protein>
<dbReference type="EMBL" id="MUGO01000024">
    <property type="protein sequence ID" value="PQA90447.1"/>
    <property type="molecule type" value="Genomic_DNA"/>
</dbReference>
<sequence>MKGHILNYALIINVFLGFETLKMFLCSLVSQPDLNGNPFFCDGKAKAKKRLGVEGGNSCHKNKQKIEICQPEQLIKKIAYPMSLKKFL</sequence>
<name>A0A2S7KC81_9FLAO</name>
<evidence type="ECO:0000313" key="2">
    <source>
        <dbReference type="Proteomes" id="UP000238314"/>
    </source>
</evidence>
<dbReference type="Proteomes" id="UP000238314">
    <property type="component" value="Unassembled WGS sequence"/>
</dbReference>
<keyword evidence="2" id="KW-1185">Reference proteome</keyword>
<dbReference type="AlphaFoldDB" id="A0A2S7KC81"/>
<organism evidence="1 2">
    <name type="scientific">Chryseobacterium piscicola</name>
    <dbReference type="NCBI Taxonomy" id="551459"/>
    <lineage>
        <taxon>Bacteria</taxon>
        <taxon>Pseudomonadati</taxon>
        <taxon>Bacteroidota</taxon>
        <taxon>Flavobacteriia</taxon>
        <taxon>Flavobacteriales</taxon>
        <taxon>Weeksellaceae</taxon>
        <taxon>Chryseobacterium group</taxon>
        <taxon>Chryseobacterium</taxon>
    </lineage>
</organism>
<comment type="caution">
    <text evidence="1">The sequence shown here is derived from an EMBL/GenBank/DDBJ whole genome shotgun (WGS) entry which is preliminary data.</text>
</comment>
<reference evidence="1 2" key="1">
    <citation type="submission" date="2016-11" db="EMBL/GenBank/DDBJ databases">
        <title>Whole genomes of Flavobacteriaceae.</title>
        <authorList>
            <person name="Stine C."/>
            <person name="Li C."/>
            <person name="Tadesse D."/>
        </authorList>
    </citation>
    <scope>NUCLEOTIDE SEQUENCE [LARGE SCALE GENOMIC DNA]</scope>
    <source>
        <strain evidence="1 2">DSM 21068</strain>
    </source>
</reference>